<evidence type="ECO:0000313" key="1">
    <source>
        <dbReference type="EMBL" id="JAH18893.1"/>
    </source>
</evidence>
<protein>
    <submittedName>
        <fullName evidence="1">Uncharacterized protein</fullName>
    </submittedName>
</protein>
<reference evidence="1" key="1">
    <citation type="submission" date="2014-11" db="EMBL/GenBank/DDBJ databases">
        <authorList>
            <person name="Amaro Gonzalez C."/>
        </authorList>
    </citation>
    <scope>NUCLEOTIDE SEQUENCE</scope>
</reference>
<name>A0A0E9QS15_ANGAN</name>
<reference evidence="1" key="2">
    <citation type="journal article" date="2015" name="Fish Shellfish Immunol.">
        <title>Early steps in the European eel (Anguilla anguilla)-Vibrio vulnificus interaction in the gills: Role of the RtxA13 toxin.</title>
        <authorList>
            <person name="Callol A."/>
            <person name="Pajuelo D."/>
            <person name="Ebbesson L."/>
            <person name="Teles M."/>
            <person name="MacKenzie S."/>
            <person name="Amaro C."/>
        </authorList>
    </citation>
    <scope>NUCLEOTIDE SEQUENCE</scope>
</reference>
<accession>A0A0E9QS15</accession>
<proteinExistence type="predicted"/>
<organism evidence="1">
    <name type="scientific">Anguilla anguilla</name>
    <name type="common">European freshwater eel</name>
    <name type="synonym">Muraena anguilla</name>
    <dbReference type="NCBI Taxonomy" id="7936"/>
    <lineage>
        <taxon>Eukaryota</taxon>
        <taxon>Metazoa</taxon>
        <taxon>Chordata</taxon>
        <taxon>Craniata</taxon>
        <taxon>Vertebrata</taxon>
        <taxon>Euteleostomi</taxon>
        <taxon>Actinopterygii</taxon>
        <taxon>Neopterygii</taxon>
        <taxon>Teleostei</taxon>
        <taxon>Anguilliformes</taxon>
        <taxon>Anguillidae</taxon>
        <taxon>Anguilla</taxon>
    </lineage>
</organism>
<dbReference type="AlphaFoldDB" id="A0A0E9QS15"/>
<sequence>MNMDMNGISVPSFLVFLPVQFKLHIIHLQVAYVHICPLLSCITHIHICFIHTIEKLSYTEVMSDLSMQCKKMIFLFI</sequence>
<dbReference type="EMBL" id="GBXM01089684">
    <property type="protein sequence ID" value="JAH18893.1"/>
    <property type="molecule type" value="Transcribed_RNA"/>
</dbReference>